<organism evidence="2 3">
    <name type="scientific">Peribacillus glennii</name>
    <dbReference type="NCBI Taxonomy" id="2303991"/>
    <lineage>
        <taxon>Bacteria</taxon>
        <taxon>Bacillati</taxon>
        <taxon>Bacillota</taxon>
        <taxon>Bacilli</taxon>
        <taxon>Bacillales</taxon>
        <taxon>Bacillaceae</taxon>
        <taxon>Peribacillus</taxon>
    </lineage>
</organism>
<evidence type="ECO:0000256" key="1">
    <source>
        <dbReference type="SAM" id="SignalP"/>
    </source>
</evidence>
<protein>
    <submittedName>
        <fullName evidence="2">Uncharacterized protein</fullName>
    </submittedName>
</protein>
<accession>A0A372LBZ4</accession>
<evidence type="ECO:0000313" key="2">
    <source>
        <dbReference type="EMBL" id="RFU62980.1"/>
    </source>
</evidence>
<evidence type="ECO:0000313" key="3">
    <source>
        <dbReference type="Proteomes" id="UP000262939"/>
    </source>
</evidence>
<dbReference type="Proteomes" id="UP000262939">
    <property type="component" value="Unassembled WGS sequence"/>
</dbReference>
<sequence>MKKSIVLLFTIFLTLAFGSGAFASENGDVEEALMIIDETNATIDAEIDKAVAEADQLQQEYFEDIQSVEGADVIISLREEQTSLEAQLSTETDADATAVIKERLAAIDAQVIEEENKLSEQSDYFTERTAEFHTELDQLIHELDILTRNMTAKAIEKAAELGVTAECEWKLVKIAHQWVWIDPIRVVGA</sequence>
<keyword evidence="1" id="KW-0732">Signal</keyword>
<name>A0A372LBZ4_9BACI</name>
<dbReference type="EMBL" id="QVTD01000008">
    <property type="protein sequence ID" value="RFU62980.1"/>
    <property type="molecule type" value="Genomic_DNA"/>
</dbReference>
<feature type="chain" id="PRO_5016672944" evidence="1">
    <location>
        <begin position="24"/>
        <end position="189"/>
    </location>
</feature>
<reference evidence="2 3" key="1">
    <citation type="submission" date="2018-08" db="EMBL/GenBank/DDBJ databases">
        <title>Bacillus chawlae sp. nov., Bacillus glennii sp. nov., and Bacillus saganii sp. nov. Isolated from the Vehicle Assembly Building at Kennedy Space Center where the Viking Spacecraft were Assembled.</title>
        <authorList>
            <person name="Seuylemezian A."/>
            <person name="Vaishampayan P."/>
        </authorList>
    </citation>
    <scope>NUCLEOTIDE SEQUENCE [LARGE SCALE GENOMIC DNA]</scope>
    <source>
        <strain evidence="2 3">V44-8</strain>
    </source>
</reference>
<dbReference type="OrthoDB" id="2861041at2"/>
<proteinExistence type="predicted"/>
<dbReference type="RefSeq" id="WP_117323108.1">
    <property type="nucleotide sequence ID" value="NZ_QVTD01000008.1"/>
</dbReference>
<dbReference type="AlphaFoldDB" id="A0A372LBZ4"/>
<feature type="signal peptide" evidence="1">
    <location>
        <begin position="1"/>
        <end position="23"/>
    </location>
</feature>
<keyword evidence="3" id="KW-1185">Reference proteome</keyword>
<gene>
    <name evidence="2" type="ORF">D0466_13640</name>
</gene>
<comment type="caution">
    <text evidence="2">The sequence shown here is derived from an EMBL/GenBank/DDBJ whole genome shotgun (WGS) entry which is preliminary data.</text>
</comment>